<dbReference type="InterPro" id="IPR009091">
    <property type="entry name" value="RCC1/BLIP-II"/>
</dbReference>
<protein>
    <submittedName>
        <fullName evidence="2">Uncharacterized protein</fullName>
    </submittedName>
</protein>
<gene>
    <name evidence="2" type="ORF">KVV02_003251</name>
</gene>
<accession>A0A9P7ZW19</accession>
<comment type="caution">
    <text evidence="2">The sequence shown here is derived from an EMBL/GenBank/DDBJ whole genome shotgun (WGS) entry which is preliminary data.</text>
</comment>
<evidence type="ECO:0000313" key="3">
    <source>
        <dbReference type="Proteomes" id="UP000717515"/>
    </source>
</evidence>
<dbReference type="SUPFAM" id="SSF50985">
    <property type="entry name" value="RCC1/BLIP-II"/>
    <property type="match status" value="1"/>
</dbReference>
<proteinExistence type="predicted"/>
<feature type="repeat" description="RCC1" evidence="1">
    <location>
        <begin position="195"/>
        <end position="246"/>
    </location>
</feature>
<evidence type="ECO:0000256" key="1">
    <source>
        <dbReference type="PROSITE-ProRule" id="PRU00235"/>
    </source>
</evidence>
<dbReference type="Gene3D" id="2.130.10.30">
    <property type="entry name" value="Regulator of chromosome condensation 1/beta-lactamase-inhibitor protein II"/>
    <property type="match status" value="1"/>
</dbReference>
<feature type="repeat" description="RCC1" evidence="1">
    <location>
        <begin position="281"/>
        <end position="351"/>
    </location>
</feature>
<dbReference type="EMBL" id="JAIFTL010000555">
    <property type="protein sequence ID" value="KAG9319188.1"/>
    <property type="molecule type" value="Genomic_DNA"/>
</dbReference>
<evidence type="ECO:0000313" key="2">
    <source>
        <dbReference type="EMBL" id="KAG9319188.1"/>
    </source>
</evidence>
<dbReference type="InterPro" id="IPR000408">
    <property type="entry name" value="Reg_chr_condens"/>
</dbReference>
<dbReference type="Proteomes" id="UP000717515">
    <property type="component" value="Unassembled WGS sequence"/>
</dbReference>
<sequence length="423" mass="45876">MAIESFGYGATSTQRVAIPQHARHILFAGWTSQVVESKHGCVEICGVHSREEASIVQKYLDDHLNGSSTAPTDGSGEPKFYGWECLQGVCLPSGGIIALYPRSEDTLPGSGRAEQSLLSEPRLMLGGARDVAACGRSKDHWTVVVSRSGQLFQWSDIDPAVRPVPEAVASAQRPEVVYTRVWAGEAHMLALDIEGTLYSWGSGRHGQLGHGDLASFSAPKAIEALQGIRFSSAACGASFSVAVSGKLVGYIYMMMFSSRKMQYRLTLWTLLFFLNESSDLGDIYTFGLNDHGQLGIGKGRAASSRGEPLLVRNTALPQLVDFYEEGSEEALELTIVSVACGSAHTVALDDKGRAWSCGWGKYGQLSEPAQAKDMNQQQAFERMLSGGCGTSRTDQFLFRRMVHDDWMVTGLCCGLWSTFVYGG</sequence>
<organism evidence="2 3">
    <name type="scientific">Mortierella alpina</name>
    <name type="common">Oleaginous fungus</name>
    <name type="synonym">Mortierella renispora</name>
    <dbReference type="NCBI Taxonomy" id="64518"/>
    <lineage>
        <taxon>Eukaryota</taxon>
        <taxon>Fungi</taxon>
        <taxon>Fungi incertae sedis</taxon>
        <taxon>Mucoromycota</taxon>
        <taxon>Mortierellomycotina</taxon>
        <taxon>Mortierellomycetes</taxon>
        <taxon>Mortierellales</taxon>
        <taxon>Mortierellaceae</taxon>
        <taxon>Mortierella</taxon>
    </lineage>
</organism>
<dbReference type="PANTHER" id="PTHR46849">
    <property type="entry name" value="RCC1 DOMAIN-CONTAINING PROTEIN 1"/>
    <property type="match status" value="1"/>
</dbReference>
<name>A0A9P7ZW19_MORAP</name>
<dbReference type="PANTHER" id="PTHR46849:SF1">
    <property type="entry name" value="RCC1 DOMAIN-CONTAINING PROTEIN 1"/>
    <property type="match status" value="1"/>
</dbReference>
<dbReference type="PROSITE" id="PS50012">
    <property type="entry name" value="RCC1_3"/>
    <property type="match status" value="2"/>
</dbReference>
<reference evidence="2" key="1">
    <citation type="submission" date="2021-07" db="EMBL/GenBank/DDBJ databases">
        <title>Draft genome of Mortierella alpina, strain LL118, isolated from an aspen leaf litter sample.</title>
        <authorList>
            <person name="Yang S."/>
            <person name="Vinatzer B.A."/>
        </authorList>
    </citation>
    <scope>NUCLEOTIDE SEQUENCE</scope>
    <source>
        <strain evidence="2">LL118</strain>
    </source>
</reference>
<dbReference type="Pfam" id="PF00415">
    <property type="entry name" value="RCC1"/>
    <property type="match status" value="2"/>
</dbReference>
<dbReference type="AlphaFoldDB" id="A0A9P7ZW19"/>
<dbReference type="InterPro" id="IPR052830">
    <property type="entry name" value="RCC1_domain-containing"/>
</dbReference>